<dbReference type="PIR" id="G81723">
    <property type="entry name" value="G81723"/>
</dbReference>
<dbReference type="HOGENOM" id="CLU_570740_0_0_0"/>
<evidence type="ECO:0000256" key="1">
    <source>
        <dbReference type="SAM" id="MobiDB-lite"/>
    </source>
</evidence>
<gene>
    <name evidence="2" type="ordered locus">TC_0253</name>
</gene>
<dbReference type="Proteomes" id="UP000000800">
    <property type="component" value="Chromosome"/>
</dbReference>
<evidence type="ECO:0000313" key="3">
    <source>
        <dbReference type="Proteomes" id="UP000000800"/>
    </source>
</evidence>
<feature type="compositionally biased region" description="Polar residues" evidence="1">
    <location>
        <begin position="197"/>
        <end position="239"/>
    </location>
</feature>
<dbReference type="OrthoDB" id="19196at2"/>
<feature type="region of interest" description="Disordered" evidence="1">
    <location>
        <begin position="110"/>
        <end position="162"/>
    </location>
</feature>
<dbReference type="EMBL" id="AE002160">
    <property type="protein sequence ID" value="AAF39122.1"/>
    <property type="molecule type" value="Genomic_DNA"/>
</dbReference>
<name>Q9PL55_CHLMU</name>
<reference evidence="2 3" key="1">
    <citation type="journal article" date="2000" name="Nucleic Acids Res.">
        <title>Genome sequences of Chlamydia trachomatis MoPn and Chlamydia pneumoniae AR39.</title>
        <authorList>
            <person name="Read T.D."/>
            <person name="Brunham R.C."/>
            <person name="Shen C."/>
            <person name="Gill S.R."/>
            <person name="Heidelberg J.F."/>
            <person name="White O."/>
            <person name="Hickey E.K."/>
            <person name="Peterson J.D."/>
            <person name="Utterback T.R."/>
            <person name="Berry K.J."/>
            <person name="Bass S."/>
            <person name="Linher K.D."/>
            <person name="Weidman J.F."/>
            <person name="Khouri H.M."/>
            <person name="Craven B."/>
            <person name="Bowman C."/>
            <person name="Dodson R.J."/>
            <person name="Gwinn M.L."/>
            <person name="Nelson W.C."/>
            <person name="DeBoy R.T."/>
            <person name="Kolonay J.F."/>
            <person name="McClarty G."/>
            <person name="Salzberg S.L."/>
            <person name="Eisen J.A."/>
            <person name="Fraser C.M."/>
        </authorList>
    </citation>
    <scope>NUCLEOTIDE SEQUENCE [LARGE SCALE GENOMIC DNA]</scope>
    <source>
        <strain evidence="3">MoPn / Nigg</strain>
    </source>
</reference>
<organism evidence="2 3">
    <name type="scientific">Chlamydia muridarum (strain MoPn / Nigg)</name>
    <dbReference type="NCBI Taxonomy" id="243161"/>
    <lineage>
        <taxon>Bacteria</taxon>
        <taxon>Pseudomonadati</taxon>
        <taxon>Chlamydiota</taxon>
        <taxon>Chlamydiia</taxon>
        <taxon>Chlamydiales</taxon>
        <taxon>Chlamydiaceae</taxon>
        <taxon>Chlamydia/Chlamydophila group</taxon>
        <taxon>Chlamydia</taxon>
    </lineage>
</organism>
<sequence>MIQTSATMDTSSPFSSVSANPSFKGDLENLSQNTVQERGVLKTTIGDVTLSQSIEEGCNESLISLLGIASIYAAQEGLLPPAFQHNLIFLPPETVDLEIQIAELVQDLEKTPSSDTPLSLQKSTVSPNRPNPTTKSSIFSLQTKASSQSLPSLSSKEPSTQPLARPLAMQGQPSLFSHSEQNIVRAVPSSIVPHNRANPTSSQNSSNDNTRSHQSGLSTGITFFSQKEQDLSGQTNKTGSTEKEKQEGRQRENSDRERNGDDSYQEDDQSENIKISSERKNKNKTSSNQENENLEEAFSVSYFAYNSTPNQKSSQSTFRKRPPSPMSLFSSQNSVESLPKKSPRIENVFTRFMELMARILGQAEAEANKLYARVKERTDNVDSLTLLLSKINNEKGAIDWDQNAEMRALVDHAKNLGVSIGDSYNWSEDEKKLLKENIQMFKENMEKITQLERTDMQRLLQEVSQCHQTRSNVLKLLKELMDTFVHNLRP</sequence>
<dbReference type="KEGG" id="cmu:TC_0253"/>
<protein>
    <submittedName>
        <fullName evidence="2">Uncharacterized protein</fullName>
    </submittedName>
</protein>
<feature type="compositionally biased region" description="Polar residues" evidence="1">
    <location>
        <begin position="327"/>
        <end position="336"/>
    </location>
</feature>
<accession>Q9PL55</accession>
<feature type="region of interest" description="Disordered" evidence="1">
    <location>
        <begin position="190"/>
        <end position="293"/>
    </location>
</feature>
<feature type="compositionally biased region" description="Polar residues" evidence="1">
    <location>
        <begin position="308"/>
        <end position="317"/>
    </location>
</feature>
<feature type="region of interest" description="Disordered" evidence="1">
    <location>
        <begin position="308"/>
        <end position="337"/>
    </location>
</feature>
<dbReference type="AlphaFoldDB" id="Q9PL55"/>
<proteinExistence type="predicted"/>
<feature type="compositionally biased region" description="Basic and acidic residues" evidence="1">
    <location>
        <begin position="240"/>
        <end position="261"/>
    </location>
</feature>
<feature type="compositionally biased region" description="Low complexity" evidence="1">
    <location>
        <begin position="146"/>
        <end position="159"/>
    </location>
</feature>
<keyword evidence="3" id="KW-1185">Reference proteome</keyword>
<feature type="compositionally biased region" description="Polar residues" evidence="1">
    <location>
        <begin position="113"/>
        <end position="145"/>
    </location>
</feature>
<evidence type="ECO:0000313" key="2">
    <source>
        <dbReference type="EMBL" id="AAF39122.1"/>
    </source>
</evidence>